<accession>A0A8H7EFC4</accession>
<reference evidence="1" key="1">
    <citation type="submission" date="2020-01" db="EMBL/GenBank/DDBJ databases">
        <authorList>
            <person name="Feng Z.H.Z."/>
        </authorList>
    </citation>
    <scope>NUCLEOTIDE SEQUENCE</scope>
    <source>
        <strain evidence="1">CBS107.38</strain>
    </source>
</reference>
<sequence>MSVADSVSVLNGDRSHIFTGFGTCKSPFLLFLLQRLRNAEVGDRNLDGLVADGEVRGTCSELFDDDDDEAGVVGVSGVVDRLLHSESGIKSCSSN</sequence>
<protein>
    <submittedName>
        <fullName evidence="1">Uncharacterized protein</fullName>
    </submittedName>
</protein>
<dbReference type="GeneID" id="62204620"/>
<keyword evidence="2" id="KW-1185">Reference proteome</keyword>
<proteinExistence type="predicted"/>
<dbReference type="Proteomes" id="UP000596902">
    <property type="component" value="Unassembled WGS sequence"/>
</dbReference>
<gene>
    <name evidence="1" type="ORF">GT037_006395</name>
</gene>
<dbReference type="EMBL" id="JAAABM010000008">
    <property type="protein sequence ID" value="KAF7675676.1"/>
    <property type="molecule type" value="Genomic_DNA"/>
</dbReference>
<organism evidence="1 2">
    <name type="scientific">Alternaria burnsii</name>
    <dbReference type="NCBI Taxonomy" id="1187904"/>
    <lineage>
        <taxon>Eukaryota</taxon>
        <taxon>Fungi</taxon>
        <taxon>Dikarya</taxon>
        <taxon>Ascomycota</taxon>
        <taxon>Pezizomycotina</taxon>
        <taxon>Dothideomycetes</taxon>
        <taxon>Pleosporomycetidae</taxon>
        <taxon>Pleosporales</taxon>
        <taxon>Pleosporineae</taxon>
        <taxon>Pleosporaceae</taxon>
        <taxon>Alternaria</taxon>
        <taxon>Alternaria sect. Alternaria</taxon>
    </lineage>
</organism>
<comment type="caution">
    <text evidence="1">The sequence shown here is derived from an EMBL/GenBank/DDBJ whole genome shotgun (WGS) entry which is preliminary data.</text>
</comment>
<reference evidence="1" key="2">
    <citation type="submission" date="2020-08" db="EMBL/GenBank/DDBJ databases">
        <title>Draft Genome Sequence of Cumin Blight Pathogen Alternaria burnsii.</title>
        <authorList>
            <person name="Feng Z."/>
        </authorList>
    </citation>
    <scope>NUCLEOTIDE SEQUENCE</scope>
    <source>
        <strain evidence="1">CBS107.38</strain>
    </source>
</reference>
<name>A0A8H7EFC4_9PLEO</name>
<dbReference type="RefSeq" id="XP_038785939.1">
    <property type="nucleotide sequence ID" value="XM_038931442.1"/>
</dbReference>
<dbReference type="AlphaFoldDB" id="A0A8H7EFC4"/>
<evidence type="ECO:0000313" key="1">
    <source>
        <dbReference type="EMBL" id="KAF7675676.1"/>
    </source>
</evidence>
<evidence type="ECO:0000313" key="2">
    <source>
        <dbReference type="Proteomes" id="UP000596902"/>
    </source>
</evidence>